<accession>A0A0W1SA12</accession>
<reference evidence="2 3" key="1">
    <citation type="submission" date="2015-12" db="EMBL/GenBank/DDBJ databases">
        <title>Haloferax profundi sp. nov. isolated from the Discovery deep brine-seawater interface in the Red Sea.</title>
        <authorList>
            <person name="Zhang G."/>
            <person name="Stingl U."/>
            <person name="Rashid M."/>
        </authorList>
    </citation>
    <scope>NUCLEOTIDE SEQUENCE [LARGE SCALE GENOMIC DNA]</scope>
    <source>
        <strain evidence="2 3">SB29</strain>
    </source>
</reference>
<keyword evidence="1" id="KW-1133">Transmembrane helix</keyword>
<evidence type="ECO:0000256" key="1">
    <source>
        <dbReference type="SAM" id="Phobius"/>
    </source>
</evidence>
<comment type="caution">
    <text evidence="2">The sequence shown here is derived from an EMBL/GenBank/DDBJ whole genome shotgun (WGS) entry which is preliminary data.</text>
</comment>
<proteinExistence type="predicted"/>
<keyword evidence="3" id="KW-1185">Reference proteome</keyword>
<dbReference type="Proteomes" id="UP000053157">
    <property type="component" value="Unassembled WGS sequence"/>
</dbReference>
<keyword evidence="1" id="KW-0812">Transmembrane</keyword>
<protein>
    <submittedName>
        <fullName evidence="2">Acyl-CoA dehydrogenase</fullName>
    </submittedName>
</protein>
<evidence type="ECO:0000313" key="3">
    <source>
        <dbReference type="Proteomes" id="UP000053157"/>
    </source>
</evidence>
<feature type="transmembrane region" description="Helical" evidence="1">
    <location>
        <begin position="20"/>
        <end position="38"/>
    </location>
</feature>
<sequence>MFGAVRDYLEEAYNPSVRGVVIILMGAGFALFMLLNSPDFTNPYYLFGVGVNIFAVIWAVITLTSVQINRR</sequence>
<evidence type="ECO:0000313" key="2">
    <source>
        <dbReference type="EMBL" id="KTG22992.1"/>
    </source>
</evidence>
<feature type="transmembrane region" description="Helical" evidence="1">
    <location>
        <begin position="44"/>
        <end position="66"/>
    </location>
</feature>
<organism evidence="2 3">
    <name type="scientific">Haloferax profundi</name>
    <dbReference type="NCBI Taxonomy" id="1544718"/>
    <lineage>
        <taxon>Archaea</taxon>
        <taxon>Methanobacteriati</taxon>
        <taxon>Methanobacteriota</taxon>
        <taxon>Stenosarchaea group</taxon>
        <taxon>Halobacteria</taxon>
        <taxon>Halobacteriales</taxon>
        <taxon>Haloferacaceae</taxon>
        <taxon>Haloferax</taxon>
    </lineage>
</organism>
<dbReference type="EMBL" id="LOPV01000338">
    <property type="protein sequence ID" value="KTG22992.1"/>
    <property type="molecule type" value="Genomic_DNA"/>
</dbReference>
<gene>
    <name evidence="2" type="ORF">AUR66_16755</name>
</gene>
<name>A0A0W1SA12_9EURY</name>
<dbReference type="AlphaFoldDB" id="A0A0W1SA12"/>
<keyword evidence="1" id="KW-0472">Membrane</keyword>